<protein>
    <recommendedName>
        <fullName evidence="3">CBS domain-containing protein</fullName>
    </recommendedName>
</protein>
<evidence type="ECO:0000259" key="3">
    <source>
        <dbReference type="Pfam" id="PF00571"/>
    </source>
</evidence>
<evidence type="ECO:0000313" key="5">
    <source>
        <dbReference type="Proteomes" id="UP001050691"/>
    </source>
</evidence>
<dbReference type="AlphaFoldDB" id="A0AAV5ALY9"/>
<feature type="region of interest" description="Disordered" evidence="1">
    <location>
        <begin position="570"/>
        <end position="596"/>
    </location>
</feature>
<dbReference type="Gene3D" id="3.10.580.10">
    <property type="entry name" value="CBS-domain"/>
    <property type="match status" value="1"/>
</dbReference>
<evidence type="ECO:0000256" key="1">
    <source>
        <dbReference type="SAM" id="MobiDB-lite"/>
    </source>
</evidence>
<feature type="domain" description="CBS" evidence="3">
    <location>
        <begin position="38"/>
        <end position="89"/>
    </location>
</feature>
<dbReference type="InterPro" id="IPR046342">
    <property type="entry name" value="CBS_dom_sf"/>
</dbReference>
<feature type="compositionally biased region" description="Polar residues" evidence="1">
    <location>
        <begin position="578"/>
        <end position="596"/>
    </location>
</feature>
<evidence type="ECO:0000313" key="4">
    <source>
        <dbReference type="EMBL" id="GJJ14782.1"/>
    </source>
</evidence>
<dbReference type="Proteomes" id="UP001050691">
    <property type="component" value="Unassembled WGS sequence"/>
</dbReference>
<evidence type="ECO:0000256" key="2">
    <source>
        <dbReference type="SAM" id="Phobius"/>
    </source>
</evidence>
<comment type="caution">
    <text evidence="4">The sequence shown here is derived from an EMBL/GenBank/DDBJ whole genome shotgun (WGS) entry which is preliminary data.</text>
</comment>
<dbReference type="Pfam" id="PF00571">
    <property type="entry name" value="CBS"/>
    <property type="match status" value="1"/>
</dbReference>
<accession>A0AAV5ALY9</accession>
<dbReference type="InterPro" id="IPR000644">
    <property type="entry name" value="CBS_dom"/>
</dbReference>
<gene>
    <name evidence="4" type="ORF">Clacol_009050</name>
</gene>
<keyword evidence="2" id="KW-0472">Membrane</keyword>
<proteinExistence type="predicted"/>
<feature type="compositionally biased region" description="Low complexity" evidence="1">
    <location>
        <begin position="616"/>
        <end position="626"/>
    </location>
</feature>
<feature type="transmembrane region" description="Helical" evidence="2">
    <location>
        <begin position="324"/>
        <end position="347"/>
    </location>
</feature>
<keyword evidence="2" id="KW-0812">Transmembrane</keyword>
<feature type="transmembrane region" description="Helical" evidence="2">
    <location>
        <begin position="199"/>
        <end position="218"/>
    </location>
</feature>
<sequence>MTTLATAAPSTVFQQKLPIEVYNLCNSSSADKYRGAVVEDLQLPPAFSLPENEDIARAIELAYDRDFSYIPVLTAKGRRAVGYIDVSALKSEWQAGKVNPTDPVSSAMTAKFNRSSTEKYTLITPSTPLEELEEFLKNNKFALVTDSDRKFVLAVATSGDLEDLSKVQSILIFVPAAIEAVFSLVLALADSSLRGRKRWVLVCDGLSFFALALLDFLAHRVHGISTSRKAFSVIDSVIAAASFIPLFAYLLFLFIFAKSNLLKSIPSRFRHTLTISLFLIIPPTVAFNELGSLLGISHETLVTPGKPPILGVGFSSDNFQHISLFFSSATLVFLVLFQATLFTLSFVRVVRAFIDEQRIEDRQNPSSEPAEKIHLFRGLGWLSAGLKLGAIESVVGFADNSFAVVLTRRTLRLFGRGAVIIGVIKGLNIVEDFVQFETDVQTRRSESTRANLRSKDQVISISRIVISNPRTSTFQQLSPNASSFHAAQIEKRTRRPGPSPLVLGTNSTFNKFNNLAAPQRVTVQWDGKAAPILDVRFSALNLSVSPIPMSTSGTRLSVIEEEHNKRLVETPEKEMTSPDRSTLSSNNSMNRRASDSLSEAVRDLASRFPRIPPRVMTPTTTSTRPSTMRHDWHLPSRVSSRGSLFSEWENTSNMERPTFNIQPSHLSNVVRKINYSRFSVSTYSENEEKSYTESFDNMQTNQSPLITPGLSSGPTLTTVSTSIFPSHSMLGKHSTFSSPHPFARSNEGNRPASFDQYALKQASLFSGEWFDGGDQYSTLLRGTQLPRVNSTAETIDDAWKRAGVTRVKSVAPAQTTPPVKISPMRRSMVAVEDEDKEGVIMDHPRSFETNPSTIAVSFGKPARSDSISGENRLVYNVYF</sequence>
<feature type="transmembrane region" description="Helical" evidence="2">
    <location>
        <begin position="170"/>
        <end position="187"/>
    </location>
</feature>
<dbReference type="PANTHER" id="PTHR42115:SF1">
    <property type="entry name" value="BETA-SYNTHASE (BETA-THIONASE), PUTATIVE (AFU_ORTHOLOGUE AFUA_3G08420)-RELATED"/>
    <property type="match status" value="1"/>
</dbReference>
<reference evidence="4" key="1">
    <citation type="submission" date="2021-10" db="EMBL/GenBank/DDBJ databases">
        <title>De novo Genome Assembly of Clathrus columnatus (Basidiomycota, Fungi) Using Illumina and Nanopore Sequence Data.</title>
        <authorList>
            <person name="Ogiso-Tanaka E."/>
            <person name="Itagaki H."/>
            <person name="Hosoya T."/>
            <person name="Hosaka K."/>
        </authorList>
    </citation>
    <scope>NUCLEOTIDE SEQUENCE</scope>
    <source>
        <strain evidence="4">MO-923</strain>
    </source>
</reference>
<name>A0AAV5ALY9_9AGAM</name>
<feature type="region of interest" description="Disordered" evidence="1">
    <location>
        <begin position="611"/>
        <end position="634"/>
    </location>
</feature>
<feature type="transmembrane region" description="Helical" evidence="2">
    <location>
        <begin position="238"/>
        <end position="257"/>
    </location>
</feature>
<dbReference type="PANTHER" id="PTHR42115">
    <property type="entry name" value="BETA-SYNTHASE (BETA-THIONASE), PUTATIVE (AFU_ORTHOLOGUE AFUA_3G08420)-RELATED"/>
    <property type="match status" value="1"/>
</dbReference>
<dbReference type="EMBL" id="BPWL01000010">
    <property type="protein sequence ID" value="GJJ14782.1"/>
    <property type="molecule type" value="Genomic_DNA"/>
</dbReference>
<organism evidence="4 5">
    <name type="scientific">Clathrus columnatus</name>
    <dbReference type="NCBI Taxonomy" id="1419009"/>
    <lineage>
        <taxon>Eukaryota</taxon>
        <taxon>Fungi</taxon>
        <taxon>Dikarya</taxon>
        <taxon>Basidiomycota</taxon>
        <taxon>Agaricomycotina</taxon>
        <taxon>Agaricomycetes</taxon>
        <taxon>Phallomycetidae</taxon>
        <taxon>Phallales</taxon>
        <taxon>Clathraceae</taxon>
        <taxon>Clathrus</taxon>
    </lineage>
</organism>
<dbReference type="SUPFAM" id="SSF54631">
    <property type="entry name" value="CBS-domain pair"/>
    <property type="match status" value="1"/>
</dbReference>
<keyword evidence="2" id="KW-1133">Transmembrane helix</keyword>
<keyword evidence="5" id="KW-1185">Reference proteome</keyword>